<protein>
    <submittedName>
        <fullName evidence="3">Short-chain dehydrogenase/reductase SDR</fullName>
    </submittedName>
</protein>
<dbReference type="PANTHER" id="PTHR43669:SF3">
    <property type="entry name" value="ALCOHOL DEHYDROGENASE, PUTATIVE (AFU_ORTHOLOGUE AFUA_3G03445)-RELATED"/>
    <property type="match status" value="1"/>
</dbReference>
<dbReference type="Proteomes" id="UP000320055">
    <property type="component" value="Unassembled WGS sequence"/>
</dbReference>
<dbReference type="Gene3D" id="3.40.50.720">
    <property type="entry name" value="NAD(P)-binding Rossmann-like Domain"/>
    <property type="match status" value="1"/>
</dbReference>
<evidence type="ECO:0000313" key="4">
    <source>
        <dbReference type="Proteomes" id="UP000320055"/>
    </source>
</evidence>
<proteinExistence type="inferred from homology"/>
<evidence type="ECO:0000256" key="2">
    <source>
        <dbReference type="ARBA" id="ARBA00023002"/>
    </source>
</evidence>
<dbReference type="RefSeq" id="WP_144863796.1">
    <property type="nucleotide sequence ID" value="NZ_LR213774.1"/>
</dbReference>
<dbReference type="OrthoDB" id="9803333at2"/>
<dbReference type="SUPFAM" id="SSF51735">
    <property type="entry name" value="NAD(P)-binding Rossmann-fold domains"/>
    <property type="match status" value="1"/>
</dbReference>
<dbReference type="GO" id="GO:0016491">
    <property type="term" value="F:oxidoreductase activity"/>
    <property type="evidence" value="ECO:0007669"/>
    <property type="project" value="UniProtKB-KW"/>
</dbReference>
<dbReference type="Pfam" id="PF13561">
    <property type="entry name" value="adh_short_C2"/>
    <property type="match status" value="1"/>
</dbReference>
<evidence type="ECO:0000256" key="1">
    <source>
        <dbReference type="ARBA" id="ARBA00006484"/>
    </source>
</evidence>
<dbReference type="InterPro" id="IPR002347">
    <property type="entry name" value="SDR_fam"/>
</dbReference>
<sequence>MNKLKGKIAYIAGGAGNVGEGIVRAFLQEGATVITSSRKADQLEQLRDLLKDTSTEKLVTMTADLGDLASAEKLRDKILDKYDRLDAVVASLGGTWDRNVPMTEVSMEEWQKFLFTNLTTHFVTAKTFLPVLAQTEGSSYTFLGGGAANTPIPNYSLVGIPAAAQLMMAKVIMQEMADSGVRINQAIANGFVNTRASQDKAQPSWLTADEIGKYIAWLASDEGKVANGTVPILQKEINPFS</sequence>
<gene>
    <name evidence="3" type="ORF">H1P_110012</name>
</gene>
<keyword evidence="2" id="KW-0560">Oxidoreductase</keyword>
<keyword evidence="4" id="KW-1185">Reference proteome</keyword>
<evidence type="ECO:0000313" key="3">
    <source>
        <dbReference type="EMBL" id="VEP11562.1"/>
    </source>
</evidence>
<comment type="similarity">
    <text evidence="1">Belongs to the short-chain dehydrogenases/reductases (SDR) family.</text>
</comment>
<name>A0A563VJH9_9CYAN</name>
<accession>A0A563VJH9</accession>
<dbReference type="PANTHER" id="PTHR43669">
    <property type="entry name" value="5-KETO-D-GLUCONATE 5-REDUCTASE"/>
    <property type="match status" value="1"/>
</dbReference>
<dbReference type="AlphaFoldDB" id="A0A563VJH9"/>
<reference evidence="3 4" key="1">
    <citation type="submission" date="2019-01" db="EMBL/GenBank/DDBJ databases">
        <authorList>
            <person name="Brito A."/>
        </authorList>
    </citation>
    <scope>NUCLEOTIDE SEQUENCE [LARGE SCALE GENOMIC DNA]</scope>
    <source>
        <strain evidence="3">1</strain>
    </source>
</reference>
<organism evidence="3 4">
    <name type="scientific">Hyella patelloides LEGE 07179</name>
    <dbReference type="NCBI Taxonomy" id="945734"/>
    <lineage>
        <taxon>Bacteria</taxon>
        <taxon>Bacillati</taxon>
        <taxon>Cyanobacteriota</taxon>
        <taxon>Cyanophyceae</taxon>
        <taxon>Pleurocapsales</taxon>
        <taxon>Hyellaceae</taxon>
        <taxon>Hyella</taxon>
    </lineage>
</organism>
<dbReference type="CDD" id="cd05233">
    <property type="entry name" value="SDR_c"/>
    <property type="match status" value="1"/>
</dbReference>
<dbReference type="EMBL" id="CAACVJ010000013">
    <property type="protein sequence ID" value="VEP11562.1"/>
    <property type="molecule type" value="Genomic_DNA"/>
</dbReference>
<dbReference type="InterPro" id="IPR036291">
    <property type="entry name" value="NAD(P)-bd_dom_sf"/>
</dbReference>